<dbReference type="InterPro" id="IPR031690">
    <property type="entry name" value="DUF5079"/>
</dbReference>
<feature type="transmembrane region" description="Helical" evidence="1">
    <location>
        <begin position="186"/>
        <end position="208"/>
    </location>
</feature>
<feature type="transmembrane region" description="Helical" evidence="1">
    <location>
        <begin position="12"/>
        <end position="33"/>
    </location>
</feature>
<dbReference type="PROSITE" id="PS51257">
    <property type="entry name" value="PROKAR_LIPOPROTEIN"/>
    <property type="match status" value="1"/>
</dbReference>
<name>A0AB37HA44_9STAP</name>
<feature type="transmembrane region" description="Helical" evidence="1">
    <location>
        <begin position="155"/>
        <end position="174"/>
    </location>
</feature>
<feature type="transmembrane region" description="Helical" evidence="1">
    <location>
        <begin position="77"/>
        <end position="101"/>
    </location>
</feature>
<evidence type="ECO:0000313" key="3">
    <source>
        <dbReference type="Proteomes" id="UP000595942"/>
    </source>
</evidence>
<reference evidence="2 3" key="1">
    <citation type="submission" date="2021-01" db="EMBL/GenBank/DDBJ databases">
        <title>FDA dAtabase for Regulatory Grade micrObial Sequences (FDA-ARGOS): Supporting development and validation of Infectious Disease Dx tests.</title>
        <authorList>
            <person name="Sproer C."/>
            <person name="Gronow S."/>
            <person name="Severitt S."/>
            <person name="Schroder I."/>
            <person name="Tallon L."/>
            <person name="Sadzewicz L."/>
            <person name="Zhao X."/>
            <person name="Boylan J."/>
            <person name="Ott S."/>
            <person name="Bowen H."/>
            <person name="Vavikolanu K."/>
            <person name="Mehta A."/>
            <person name="Aluvathingal J."/>
            <person name="Nadendla S."/>
            <person name="Lowell S."/>
            <person name="Myers T."/>
            <person name="Yan Y."/>
            <person name="Sichtig H."/>
        </authorList>
    </citation>
    <scope>NUCLEOTIDE SEQUENCE [LARGE SCALE GENOMIC DNA]</scope>
    <source>
        <strain evidence="2 3">FDAARGOS_1148</strain>
    </source>
</reference>
<feature type="transmembrane region" description="Helical" evidence="1">
    <location>
        <begin position="113"/>
        <end position="135"/>
    </location>
</feature>
<gene>
    <name evidence="2" type="ORF">I6J05_11470</name>
</gene>
<keyword evidence="3" id="KW-1185">Reference proteome</keyword>
<feature type="transmembrane region" description="Helical" evidence="1">
    <location>
        <begin position="45"/>
        <end position="65"/>
    </location>
</feature>
<evidence type="ECO:0000313" key="2">
    <source>
        <dbReference type="EMBL" id="QQS82500.1"/>
    </source>
</evidence>
<proteinExistence type="predicted"/>
<evidence type="ECO:0000256" key="1">
    <source>
        <dbReference type="SAM" id="Phobius"/>
    </source>
</evidence>
<dbReference type="EMBL" id="CP068073">
    <property type="protein sequence ID" value="QQS82500.1"/>
    <property type="molecule type" value="Genomic_DNA"/>
</dbReference>
<dbReference type="KEGG" id="scv:A4G25_07055"/>
<keyword evidence="1" id="KW-0812">Transmembrane</keyword>
<dbReference type="GeneID" id="93727621"/>
<protein>
    <submittedName>
        <fullName evidence="2">DUF5079 family protein</fullName>
    </submittedName>
</protein>
<dbReference type="Proteomes" id="UP000595942">
    <property type="component" value="Chromosome"/>
</dbReference>
<accession>A0AB37HA44</accession>
<dbReference type="RefSeq" id="WP_047132191.1">
    <property type="nucleotide sequence ID" value="NZ_CP015114.1"/>
</dbReference>
<keyword evidence="1" id="KW-1133">Transmembrane helix</keyword>
<organism evidence="2 3">
    <name type="scientific">Staphylococcus condimenti</name>
    <dbReference type="NCBI Taxonomy" id="70255"/>
    <lineage>
        <taxon>Bacteria</taxon>
        <taxon>Bacillati</taxon>
        <taxon>Bacillota</taxon>
        <taxon>Bacilli</taxon>
        <taxon>Bacillales</taxon>
        <taxon>Staphylococcaceae</taxon>
        <taxon>Staphylococcus</taxon>
    </lineage>
</organism>
<dbReference type="AlphaFoldDB" id="A0AB37HA44"/>
<dbReference type="Pfam" id="PF16882">
    <property type="entry name" value="DUF5079"/>
    <property type="match status" value="1"/>
</dbReference>
<keyword evidence="1" id="KW-0472">Membrane</keyword>
<sequence length="227" mass="26428">MNAAYEKLRSPMPQILGSGTLILLTMACSQYFYGLTISETPEYLVITWVFMFLVSISTFLIYIFRRPKNHESMKRKALVLFVINILAMYSFIYALYNLYFFLAIRVGIDLFKIWFVGTITMILCILSFIFGVILLHKTPSWLKGKNHKDKVESKILVITILFGISLIVVVEKIIEYIVVPNINESKYIVLVMIGLILISYYNVFLMYIHYTQVLSNYELEDADDFLE</sequence>